<organism evidence="1 2">
    <name type="scientific">Roseimicrobium gellanilyticum</name>
    <dbReference type="NCBI Taxonomy" id="748857"/>
    <lineage>
        <taxon>Bacteria</taxon>
        <taxon>Pseudomonadati</taxon>
        <taxon>Verrucomicrobiota</taxon>
        <taxon>Verrucomicrobiia</taxon>
        <taxon>Verrucomicrobiales</taxon>
        <taxon>Verrucomicrobiaceae</taxon>
        <taxon>Roseimicrobium</taxon>
    </lineage>
</organism>
<evidence type="ECO:0000313" key="1">
    <source>
        <dbReference type="EMBL" id="RBP44185.1"/>
    </source>
</evidence>
<dbReference type="AlphaFoldDB" id="A0A366HNM6"/>
<comment type="caution">
    <text evidence="1">The sequence shown here is derived from an EMBL/GenBank/DDBJ whole genome shotgun (WGS) entry which is preliminary data.</text>
</comment>
<name>A0A366HNM6_9BACT</name>
<proteinExistence type="predicted"/>
<protein>
    <recommendedName>
        <fullName evidence="3">Immunity protein 44 of polymorphic toxin system</fullName>
    </recommendedName>
</protein>
<dbReference type="EMBL" id="QNRR01000004">
    <property type="protein sequence ID" value="RBP44185.1"/>
    <property type="molecule type" value="Genomic_DNA"/>
</dbReference>
<dbReference type="OrthoDB" id="1359970at2"/>
<evidence type="ECO:0000313" key="2">
    <source>
        <dbReference type="Proteomes" id="UP000253426"/>
    </source>
</evidence>
<sequence length="140" mass="16301">MRVFISSDSHWEAKLSHATRTLDEQHHFESRDYGPGLTGLTIILNCRDPELGHKQRVRFTKADRTLGIDVMLRLEDFTRVPHQHRRQLISQGLLTEVPRIVRKYAIPDFDTERFLTDFEGYITDCLLGPEAGRFDHLCLP</sequence>
<gene>
    <name evidence="1" type="ORF">DES53_1044</name>
</gene>
<reference evidence="1 2" key="1">
    <citation type="submission" date="2018-06" db="EMBL/GenBank/DDBJ databases">
        <title>Genomic Encyclopedia of Type Strains, Phase IV (KMG-IV): sequencing the most valuable type-strain genomes for metagenomic binning, comparative biology and taxonomic classification.</title>
        <authorList>
            <person name="Goeker M."/>
        </authorList>
    </citation>
    <scope>NUCLEOTIDE SEQUENCE [LARGE SCALE GENOMIC DNA]</scope>
    <source>
        <strain evidence="1 2">DSM 25532</strain>
    </source>
</reference>
<dbReference type="RefSeq" id="WP_113958614.1">
    <property type="nucleotide sequence ID" value="NZ_QNRR01000004.1"/>
</dbReference>
<evidence type="ECO:0008006" key="3">
    <source>
        <dbReference type="Google" id="ProtNLM"/>
    </source>
</evidence>
<keyword evidence="2" id="KW-1185">Reference proteome</keyword>
<dbReference type="Proteomes" id="UP000253426">
    <property type="component" value="Unassembled WGS sequence"/>
</dbReference>
<accession>A0A366HNM6</accession>